<dbReference type="AlphaFoldDB" id="A0A2P7NT48"/>
<feature type="transmembrane region" description="Helical" evidence="1">
    <location>
        <begin position="52"/>
        <end position="75"/>
    </location>
</feature>
<evidence type="ECO:0000313" key="3">
    <source>
        <dbReference type="EMBL" id="PSJ16640.1"/>
    </source>
</evidence>
<name>A0A2P7NT48_9PROT</name>
<evidence type="ECO:0000259" key="2">
    <source>
        <dbReference type="Pfam" id="PF14397"/>
    </source>
</evidence>
<feature type="domain" description="Alpha-L-glutamate ligase-related protein ATP-grasp" evidence="2">
    <location>
        <begin position="155"/>
        <end position="404"/>
    </location>
</feature>
<organism evidence="3 4">
    <name type="scientific">Nitrosomonas supralitoralis</name>
    <dbReference type="NCBI Taxonomy" id="2116706"/>
    <lineage>
        <taxon>Bacteria</taxon>
        <taxon>Pseudomonadati</taxon>
        <taxon>Pseudomonadota</taxon>
        <taxon>Betaproteobacteria</taxon>
        <taxon>Nitrosomonadales</taxon>
        <taxon>Nitrosomonadaceae</taxon>
        <taxon>Nitrosomonas</taxon>
    </lineage>
</organism>
<sequence length="441" mass="49853">MGVDLGIDRITRDLSGAILIFTRLSKNESAATSIHRCFQYEILNGAKLSDRLAMIVALPFVPFVIAALAMIFTMLNGRAIKKRTGKSIVRQFCEQFSLAARFAILPPWYYIFELHDDDKRSRAGEYLNRFEMKAGLYRFLRDYNGGFPIPDERSTLYIKYKTSFMAHCHKYDVATASILWIVKEEQIIPVDWKKSDFPDFDLFVKPLNGQGGKGAMRWDYMGSGKFVCSDGRSAMGSQVLELLRQDSKHTAYIVQPRLINHSDLTDLAYDTLATIRVMSCRNEVGGYEVTDAVFRMRQNSATIVDNYHAGGIAANVNIQTGILGKGTRGAWGVVTDGWYERHPETNVMIFQRKIPCWVEMINFVQHAHCSLFPDQVVIGWDVALLESGPCMIEANKAPDLDIIQRTREGPIGNERLGELLAFNLRQTVVAKYAEPEVHPLC</sequence>
<keyword evidence="1" id="KW-0472">Membrane</keyword>
<dbReference type="Proteomes" id="UP000241912">
    <property type="component" value="Unassembled WGS sequence"/>
</dbReference>
<reference evidence="3 4" key="1">
    <citation type="submission" date="2018-03" db="EMBL/GenBank/DDBJ databases">
        <title>Draft genome of Nitrosomonas supralitoralis APG5.</title>
        <authorList>
            <person name="Urakawa H."/>
            <person name="Lopez J.V."/>
        </authorList>
    </citation>
    <scope>NUCLEOTIDE SEQUENCE [LARGE SCALE GENOMIC DNA]</scope>
    <source>
        <strain evidence="3 4">APG5</strain>
    </source>
</reference>
<dbReference type="OrthoDB" id="8736147at2"/>
<dbReference type="InterPro" id="IPR039523">
    <property type="entry name" value="RimK-rel_E_lig_ATP-grasp"/>
</dbReference>
<gene>
    <name evidence="3" type="ORF">C7H79_12390</name>
</gene>
<comment type="caution">
    <text evidence="3">The sequence shown here is derived from an EMBL/GenBank/DDBJ whole genome shotgun (WGS) entry which is preliminary data.</text>
</comment>
<dbReference type="Pfam" id="PF14397">
    <property type="entry name" value="ATPgrasp_ST"/>
    <property type="match status" value="1"/>
</dbReference>
<dbReference type="EMBL" id="PXXU01000041">
    <property type="protein sequence ID" value="PSJ16640.1"/>
    <property type="molecule type" value="Genomic_DNA"/>
</dbReference>
<keyword evidence="1" id="KW-0812">Transmembrane</keyword>
<protein>
    <recommendedName>
        <fullName evidence="2">Alpha-L-glutamate ligase-related protein ATP-grasp domain-containing protein</fullName>
    </recommendedName>
</protein>
<keyword evidence="1" id="KW-1133">Transmembrane helix</keyword>
<dbReference type="RefSeq" id="WP_106707571.1">
    <property type="nucleotide sequence ID" value="NZ_PXXU01000041.1"/>
</dbReference>
<evidence type="ECO:0000313" key="4">
    <source>
        <dbReference type="Proteomes" id="UP000241912"/>
    </source>
</evidence>
<accession>A0A2P7NT48</accession>
<keyword evidence="4" id="KW-1185">Reference proteome</keyword>
<proteinExistence type="predicted"/>
<evidence type="ECO:0000256" key="1">
    <source>
        <dbReference type="SAM" id="Phobius"/>
    </source>
</evidence>